<evidence type="ECO:0000256" key="1">
    <source>
        <dbReference type="ARBA" id="ARBA00001961"/>
    </source>
</evidence>
<evidence type="ECO:0000256" key="4">
    <source>
        <dbReference type="ARBA" id="ARBA00022964"/>
    </source>
</evidence>
<comment type="cofactor">
    <cofactor evidence="7">
        <name>Fe(2+)</name>
        <dbReference type="ChEBI" id="CHEBI:29033"/>
    </cofactor>
    <text evidence="7">Binds 1 Fe(2+) ion per subunit.</text>
</comment>
<dbReference type="EMBL" id="CP053661">
    <property type="protein sequence ID" value="QKD82704.1"/>
    <property type="molecule type" value="Genomic_DNA"/>
</dbReference>
<comment type="cofactor">
    <cofactor evidence="1 7">
        <name>L-ascorbate</name>
        <dbReference type="ChEBI" id="CHEBI:38290"/>
    </cofactor>
</comment>
<keyword evidence="10" id="KW-1185">Reference proteome</keyword>
<evidence type="ECO:0000256" key="7">
    <source>
        <dbReference type="HAMAP-Rule" id="MF_00657"/>
    </source>
</evidence>
<gene>
    <name evidence="9" type="ORF">HPC62_11390</name>
</gene>
<dbReference type="SMART" id="SM00702">
    <property type="entry name" value="P4Hc"/>
    <property type="match status" value="1"/>
</dbReference>
<dbReference type="KEGG" id="theu:HPC62_11390"/>
<dbReference type="Pfam" id="PF13640">
    <property type="entry name" value="2OG-FeII_Oxy_3"/>
    <property type="match status" value="1"/>
</dbReference>
<dbReference type="GO" id="GO:0005506">
    <property type="term" value="F:iron ion binding"/>
    <property type="evidence" value="ECO:0007669"/>
    <property type="project" value="UniProtKB-UniRule"/>
</dbReference>
<keyword evidence="3 7" id="KW-0847">Vitamin C</keyword>
<dbReference type="InterPro" id="IPR044862">
    <property type="entry name" value="Pro_4_hyd_alph_FE2OG_OXY"/>
</dbReference>
<feature type="domain" description="Fe2OG dioxygenase" evidence="8">
    <location>
        <begin position="78"/>
        <end position="175"/>
    </location>
</feature>
<sequence length="223" mass="24859">MILCIDNVLTSGDLKQIQLSLEGAEFVDGKLTAGAYAKTVKENCQLKGDSNVAKEIRAIINLALKRNSLFQAAVRPKIIRPPLISRYEAGMFYGSHTDNALMGDDVLTRSDVSLTLFLSNPDTYSGGELVIDTSLGEQFFKLAAGSMIVYPSTFLHRVAEVTEGVRLAAVTWVQSVVRDAHEREMLFELDTVRRAIFEQYNKTVEFDLLCKLHANLLRKWADV</sequence>
<evidence type="ECO:0000259" key="8">
    <source>
        <dbReference type="PROSITE" id="PS51471"/>
    </source>
</evidence>
<dbReference type="PANTHER" id="PTHR41536">
    <property type="entry name" value="PKHD-TYPE HYDROXYLASE YBIX"/>
    <property type="match status" value="1"/>
</dbReference>
<dbReference type="HAMAP" id="MF_00657">
    <property type="entry name" value="Hydroxyl_YbiX"/>
    <property type="match status" value="1"/>
</dbReference>
<protein>
    <submittedName>
        <fullName evidence="9">Fe2+-dependent dioxygenase</fullName>
    </submittedName>
</protein>
<dbReference type="NCBIfam" id="NF003975">
    <property type="entry name" value="PRK05467.1-4"/>
    <property type="match status" value="1"/>
</dbReference>
<keyword evidence="5 7" id="KW-0560">Oxidoreductase</keyword>
<keyword evidence="6 7" id="KW-0408">Iron</keyword>
<evidence type="ECO:0000256" key="2">
    <source>
        <dbReference type="ARBA" id="ARBA00022723"/>
    </source>
</evidence>
<evidence type="ECO:0000256" key="5">
    <source>
        <dbReference type="ARBA" id="ARBA00023002"/>
    </source>
</evidence>
<keyword evidence="2 7" id="KW-0479">Metal-binding</keyword>
<feature type="binding site" evidence="7">
    <location>
        <position position="98"/>
    </location>
    <ligand>
        <name>Fe cation</name>
        <dbReference type="ChEBI" id="CHEBI:24875"/>
    </ligand>
</feature>
<organism evidence="9 10">
    <name type="scientific">Thermoleptolyngbya sichuanensis A183</name>
    <dbReference type="NCBI Taxonomy" id="2737172"/>
    <lineage>
        <taxon>Bacteria</taxon>
        <taxon>Bacillati</taxon>
        <taxon>Cyanobacteriota</taxon>
        <taxon>Cyanophyceae</taxon>
        <taxon>Oculatellales</taxon>
        <taxon>Oculatellaceae</taxon>
        <taxon>Thermoleptolyngbya</taxon>
        <taxon>Thermoleptolyngbya sichuanensis</taxon>
    </lineage>
</organism>
<dbReference type="PANTHER" id="PTHR41536:SF1">
    <property type="entry name" value="PKHD-TYPE HYDROXYLASE YBIX"/>
    <property type="match status" value="1"/>
</dbReference>
<feature type="binding site" evidence="7">
    <location>
        <position position="96"/>
    </location>
    <ligand>
        <name>Fe cation</name>
        <dbReference type="ChEBI" id="CHEBI:24875"/>
    </ligand>
</feature>
<evidence type="ECO:0000256" key="3">
    <source>
        <dbReference type="ARBA" id="ARBA00022896"/>
    </source>
</evidence>
<dbReference type="GO" id="GO:0016706">
    <property type="term" value="F:2-oxoglutarate-dependent dioxygenase activity"/>
    <property type="evidence" value="ECO:0007669"/>
    <property type="project" value="UniProtKB-UniRule"/>
</dbReference>
<dbReference type="InterPro" id="IPR005123">
    <property type="entry name" value="Oxoglu/Fe-dep_dioxygenase_dom"/>
</dbReference>
<name>A0A6M8B6R7_9CYAN</name>
<dbReference type="GO" id="GO:0006879">
    <property type="term" value="P:intracellular iron ion homeostasis"/>
    <property type="evidence" value="ECO:0007669"/>
    <property type="project" value="TreeGrafter"/>
</dbReference>
<dbReference type="Gene3D" id="4.10.860.20">
    <property type="entry name" value="Rabenosyn, Rab binding domain"/>
    <property type="match status" value="1"/>
</dbReference>
<proteinExistence type="inferred from homology"/>
<dbReference type="InterPro" id="IPR041097">
    <property type="entry name" value="PKHD_C"/>
</dbReference>
<dbReference type="GO" id="GO:0006974">
    <property type="term" value="P:DNA damage response"/>
    <property type="evidence" value="ECO:0007669"/>
    <property type="project" value="TreeGrafter"/>
</dbReference>
<dbReference type="AlphaFoldDB" id="A0A6M8B6R7"/>
<feature type="binding site" evidence="7">
    <location>
        <position position="166"/>
    </location>
    <ligand>
        <name>2-oxoglutarate</name>
        <dbReference type="ChEBI" id="CHEBI:16810"/>
    </ligand>
</feature>
<dbReference type="NCBIfam" id="NF003974">
    <property type="entry name" value="PRK05467.1-3"/>
    <property type="match status" value="1"/>
</dbReference>
<reference evidence="9 10" key="1">
    <citation type="submission" date="2020-05" db="EMBL/GenBank/DDBJ databases">
        <title>Complete genome sequence of of a novel Thermoleptolyngbya strain isolated from hot springs of Ganzi, Sichuan China.</title>
        <authorList>
            <person name="Tang J."/>
            <person name="Daroch M."/>
            <person name="Li L."/>
            <person name="Waleron K."/>
            <person name="Waleron M."/>
            <person name="Waleron M."/>
        </authorList>
    </citation>
    <scope>NUCLEOTIDE SEQUENCE [LARGE SCALE GENOMIC DNA]</scope>
    <source>
        <strain evidence="9 10">PKUAC-SCTA183</strain>
    </source>
</reference>
<evidence type="ECO:0000313" key="10">
    <source>
        <dbReference type="Proteomes" id="UP000505210"/>
    </source>
</evidence>
<accession>A0A6M8B6R7</accession>
<dbReference type="InterPro" id="IPR023550">
    <property type="entry name" value="PKHD_hydroxylase"/>
</dbReference>
<dbReference type="PROSITE" id="PS51471">
    <property type="entry name" value="FE2OG_OXY"/>
    <property type="match status" value="1"/>
</dbReference>
<feature type="binding site" evidence="7">
    <location>
        <position position="156"/>
    </location>
    <ligand>
        <name>Fe cation</name>
        <dbReference type="ChEBI" id="CHEBI:24875"/>
    </ligand>
</feature>
<dbReference type="Proteomes" id="UP000505210">
    <property type="component" value="Chromosome"/>
</dbReference>
<dbReference type="RefSeq" id="WP_172355744.1">
    <property type="nucleotide sequence ID" value="NZ_CP053661.1"/>
</dbReference>
<evidence type="ECO:0000313" key="9">
    <source>
        <dbReference type="EMBL" id="QKD82704.1"/>
    </source>
</evidence>
<dbReference type="GO" id="GO:0031418">
    <property type="term" value="F:L-ascorbic acid binding"/>
    <property type="evidence" value="ECO:0007669"/>
    <property type="project" value="UniProtKB-KW"/>
</dbReference>
<keyword evidence="4 7" id="KW-0223">Dioxygenase</keyword>
<dbReference type="InterPro" id="IPR006620">
    <property type="entry name" value="Pro_4_hyd_alph"/>
</dbReference>
<dbReference type="Gene3D" id="2.60.120.620">
    <property type="entry name" value="q2cbj1_9rhob like domain"/>
    <property type="match status" value="1"/>
</dbReference>
<dbReference type="Pfam" id="PF18331">
    <property type="entry name" value="PKHD_C"/>
    <property type="match status" value="1"/>
</dbReference>
<evidence type="ECO:0000256" key="6">
    <source>
        <dbReference type="ARBA" id="ARBA00023004"/>
    </source>
</evidence>